<evidence type="ECO:0000256" key="6">
    <source>
        <dbReference type="ARBA" id="ARBA00023163"/>
    </source>
</evidence>
<keyword evidence="1" id="KW-0479">Metal-binding</keyword>
<feature type="region of interest" description="Disordered" evidence="8">
    <location>
        <begin position="444"/>
        <end position="481"/>
    </location>
</feature>
<feature type="domain" description="C2H2-type" evidence="9">
    <location>
        <begin position="886"/>
        <end position="915"/>
    </location>
</feature>
<keyword evidence="3 7" id="KW-0863">Zinc-finger</keyword>
<dbReference type="Gene3D" id="3.30.160.60">
    <property type="entry name" value="Classic Zinc Finger"/>
    <property type="match status" value="3"/>
</dbReference>
<sequence>MAYYLDSSFDLGVYQPSSTDDLRVDDDEATAFLAPADFDLDSTIFSDPGPVPSRTTGPAGLASSSSSNYTHFPDLGTSIGGASASSPAFALADPGSPFNTGAAPSPYPIRSLTRDGRLKTKLMGVGHDGGFLTSPLIVGKPRVDSRTGRVAAPEIAIDSPVAFAGMAPQSSLMTPCNSLVVSEHAAAAGATSDMTPSMSRGSSSAAFMTGGEQSSSSAHMSASSSRSGPAPSKSVSSEPTGLGMGIIGVPDLQVDTAYEDDAGEAVCSFGMTPAPTTAMGHTGYPHAAASYAATPRHARSVTQSGASQRIVDYNHGPHSPPPFAPPPSASHARPTRALPNRSINKAKSCSALSMSARQQARRGSNAYEPLTPTSAEQPAFPHGLTAPYVQDLTISQIGNSGLLSFADLYNLDGDNLKQQQDPLDIAVGNDGLVVGLHGMPGLAASGVPGLPQQQYGPPSAASSPSTPYLSDPSPDHSHQFQGLDDIASTAMLVASSVESAFSTFSAPAAGRQRTGYAPPHGPYDEEFDPHMLGGQQQQPRQRQLSASALYGQGARNFSYPTRLATQPQQQPQQQQQQEQQQQQQQQWQQQRQQSEQMQWGGSSPGLSHLVPPPMPPVPSTPRHRPHPNPNHQRAHTGPAGPRVVDYAMGPLPPMPQTMFVSGDMQDEYDRKMAEFDSLYSPSMDAQHQNQHQHQGLQPATKRGRDDGDYHDSVEPIATSPDFDEAGARQKRLRTVASAPCLPSRRLRPGPRPKGSKSPAEQHQSVFSATLSPPVPQIRRATSPFSSPLLSDDEGGRFPDRDANGNPATAATITYVPGPPAMPGQPRSSVPRDVIQSLYSGIPAYTLANGTKVNKRYVCLIEGCDRSFPRKSAIESHIQTHLEDKPFVCPHDDCGASFVRQHDLRRHERIHSGNKPFPCPCGKGFARGDALARHRARGICSGALPADDKP</sequence>
<evidence type="ECO:0000256" key="3">
    <source>
        <dbReference type="ARBA" id="ARBA00022771"/>
    </source>
</evidence>
<dbReference type="AlphaFoldDB" id="A0A5C5G3P1"/>
<feature type="compositionally biased region" description="Basic residues" evidence="8">
    <location>
        <begin position="744"/>
        <end position="754"/>
    </location>
</feature>
<feature type="region of interest" description="Disordered" evidence="8">
    <location>
        <begin position="683"/>
        <end position="803"/>
    </location>
</feature>
<feature type="compositionally biased region" description="Basic and acidic residues" evidence="8">
    <location>
        <begin position="702"/>
        <end position="713"/>
    </location>
</feature>
<keyword evidence="6" id="KW-0804">Transcription</keyword>
<dbReference type="PANTHER" id="PTHR14003:SF19">
    <property type="entry name" value="YY2 TRANSCRIPTION FACTOR"/>
    <property type="match status" value="1"/>
</dbReference>
<evidence type="ECO:0000256" key="7">
    <source>
        <dbReference type="PROSITE-ProRule" id="PRU00042"/>
    </source>
</evidence>
<evidence type="ECO:0000256" key="4">
    <source>
        <dbReference type="ARBA" id="ARBA00022833"/>
    </source>
</evidence>
<feature type="compositionally biased region" description="Low complexity" evidence="8">
    <location>
        <begin position="457"/>
        <end position="467"/>
    </location>
</feature>
<feature type="compositionally biased region" description="Low complexity" evidence="8">
    <location>
        <begin position="566"/>
        <end position="609"/>
    </location>
</feature>
<proteinExistence type="predicted"/>
<feature type="compositionally biased region" description="Pro residues" evidence="8">
    <location>
        <begin position="318"/>
        <end position="328"/>
    </location>
</feature>
<dbReference type="FunFam" id="3.30.160.60:FF:000032">
    <property type="entry name" value="Krueppel-like factor 4"/>
    <property type="match status" value="1"/>
</dbReference>
<dbReference type="InterPro" id="IPR013087">
    <property type="entry name" value="Znf_C2H2_type"/>
</dbReference>
<gene>
    <name evidence="10" type="ORF">DMC30DRAFT_297375</name>
</gene>
<dbReference type="Proteomes" id="UP000311382">
    <property type="component" value="Unassembled WGS sequence"/>
</dbReference>
<evidence type="ECO:0000313" key="11">
    <source>
        <dbReference type="Proteomes" id="UP000311382"/>
    </source>
</evidence>
<dbReference type="GO" id="GO:0000785">
    <property type="term" value="C:chromatin"/>
    <property type="evidence" value="ECO:0007669"/>
    <property type="project" value="TreeGrafter"/>
</dbReference>
<dbReference type="PROSITE" id="PS00028">
    <property type="entry name" value="ZINC_FINGER_C2H2_1"/>
    <property type="match status" value="2"/>
</dbReference>
<feature type="domain" description="C2H2-type" evidence="9">
    <location>
        <begin position="856"/>
        <end position="885"/>
    </location>
</feature>
<keyword evidence="2" id="KW-0677">Repeat</keyword>
<keyword evidence="11" id="KW-1185">Reference proteome</keyword>
<evidence type="ECO:0000256" key="5">
    <source>
        <dbReference type="ARBA" id="ARBA00023015"/>
    </source>
</evidence>
<protein>
    <submittedName>
        <fullName evidence="10">Putative microtubule-associated protein</fullName>
    </submittedName>
</protein>
<dbReference type="OrthoDB" id="8117402at2759"/>
<feature type="compositionally biased region" description="Polar residues" evidence="8">
    <location>
        <begin position="341"/>
        <end position="362"/>
    </location>
</feature>
<dbReference type="SMART" id="SM00355">
    <property type="entry name" value="ZnF_C2H2"/>
    <property type="match status" value="2"/>
</dbReference>
<evidence type="ECO:0000256" key="1">
    <source>
        <dbReference type="ARBA" id="ARBA00022723"/>
    </source>
</evidence>
<keyword evidence="4" id="KW-0862">Zinc</keyword>
<organism evidence="10 11">
    <name type="scientific">Rhodotorula diobovata</name>
    <dbReference type="NCBI Taxonomy" id="5288"/>
    <lineage>
        <taxon>Eukaryota</taxon>
        <taxon>Fungi</taxon>
        <taxon>Dikarya</taxon>
        <taxon>Basidiomycota</taxon>
        <taxon>Pucciniomycotina</taxon>
        <taxon>Microbotryomycetes</taxon>
        <taxon>Sporidiobolales</taxon>
        <taxon>Sporidiobolaceae</taxon>
        <taxon>Rhodotorula</taxon>
    </lineage>
</organism>
<keyword evidence="5" id="KW-0805">Transcription regulation</keyword>
<feature type="compositionally biased region" description="Polar residues" evidence="8">
    <location>
        <begin position="192"/>
        <end position="206"/>
    </location>
</feature>
<accession>A0A5C5G3P1</accession>
<feature type="compositionally biased region" description="Pro residues" evidence="8">
    <location>
        <begin position="610"/>
        <end position="619"/>
    </location>
</feature>
<evidence type="ECO:0000259" key="9">
    <source>
        <dbReference type="PROSITE" id="PS50157"/>
    </source>
</evidence>
<reference evidence="10 11" key="1">
    <citation type="submission" date="2019-03" db="EMBL/GenBank/DDBJ databases">
        <title>Rhodosporidium diobovatum UCD-FST 08-225 genome sequencing, assembly, and annotation.</title>
        <authorList>
            <person name="Fakankun I.U."/>
            <person name="Fristensky B."/>
            <person name="Levin D.B."/>
        </authorList>
    </citation>
    <scope>NUCLEOTIDE SEQUENCE [LARGE SCALE GENOMIC DNA]</scope>
    <source>
        <strain evidence="10 11">UCD-FST 08-225</strain>
    </source>
</reference>
<dbReference type="GO" id="GO:0031519">
    <property type="term" value="C:PcG protein complex"/>
    <property type="evidence" value="ECO:0007669"/>
    <property type="project" value="TreeGrafter"/>
</dbReference>
<dbReference type="STRING" id="5288.A0A5C5G3P1"/>
<evidence type="ECO:0000256" key="8">
    <source>
        <dbReference type="SAM" id="MobiDB-lite"/>
    </source>
</evidence>
<dbReference type="GO" id="GO:0000978">
    <property type="term" value="F:RNA polymerase II cis-regulatory region sequence-specific DNA binding"/>
    <property type="evidence" value="ECO:0007669"/>
    <property type="project" value="TreeGrafter"/>
</dbReference>
<feature type="region of interest" description="Disordered" evidence="8">
    <location>
        <begin position="44"/>
        <end position="67"/>
    </location>
</feature>
<name>A0A5C5G3P1_9BASI</name>
<dbReference type="InterPro" id="IPR036236">
    <property type="entry name" value="Znf_C2H2_sf"/>
</dbReference>
<feature type="compositionally biased region" description="Basic and acidic residues" evidence="8">
    <location>
        <begin position="793"/>
        <end position="802"/>
    </location>
</feature>
<comment type="caution">
    <text evidence="10">The sequence shown here is derived from an EMBL/GenBank/DDBJ whole genome shotgun (WGS) entry which is preliminary data.</text>
</comment>
<dbReference type="PROSITE" id="PS50157">
    <property type="entry name" value="ZINC_FINGER_C2H2_2"/>
    <property type="match status" value="2"/>
</dbReference>
<feature type="region of interest" description="Disordered" evidence="8">
    <location>
        <begin position="510"/>
        <end position="546"/>
    </location>
</feature>
<feature type="compositionally biased region" description="Polar residues" evidence="8">
    <location>
        <begin position="758"/>
        <end position="770"/>
    </location>
</feature>
<dbReference type="PANTHER" id="PTHR14003">
    <property type="entry name" value="TRANSCRIPTIONAL REPRESSOR PROTEIN YY"/>
    <property type="match status" value="1"/>
</dbReference>
<feature type="region of interest" description="Disordered" evidence="8">
    <location>
        <begin position="310"/>
        <end position="381"/>
    </location>
</feature>
<feature type="region of interest" description="Disordered" evidence="8">
    <location>
        <begin position="563"/>
        <end position="645"/>
    </location>
</feature>
<dbReference type="EMBL" id="SOZI01000009">
    <property type="protein sequence ID" value="TNY23698.1"/>
    <property type="molecule type" value="Genomic_DNA"/>
</dbReference>
<dbReference type="GO" id="GO:0008270">
    <property type="term" value="F:zinc ion binding"/>
    <property type="evidence" value="ECO:0007669"/>
    <property type="project" value="UniProtKB-KW"/>
</dbReference>
<feature type="compositionally biased region" description="Low complexity" evidence="8">
    <location>
        <begin position="214"/>
        <end position="237"/>
    </location>
</feature>
<dbReference type="SUPFAM" id="SSF57667">
    <property type="entry name" value="beta-beta-alpha zinc fingers"/>
    <property type="match status" value="1"/>
</dbReference>
<evidence type="ECO:0000256" key="2">
    <source>
        <dbReference type="ARBA" id="ARBA00022737"/>
    </source>
</evidence>
<evidence type="ECO:0000313" key="10">
    <source>
        <dbReference type="EMBL" id="TNY23698.1"/>
    </source>
</evidence>
<feature type="region of interest" description="Disordered" evidence="8">
    <location>
        <begin position="189"/>
        <end position="244"/>
    </location>
</feature>
<dbReference type="Pfam" id="PF00096">
    <property type="entry name" value="zf-C2H2"/>
    <property type="match status" value="2"/>
</dbReference>
<dbReference type="GO" id="GO:0005667">
    <property type="term" value="C:transcription regulator complex"/>
    <property type="evidence" value="ECO:0007669"/>
    <property type="project" value="TreeGrafter"/>
</dbReference>
<dbReference type="GO" id="GO:0000981">
    <property type="term" value="F:DNA-binding transcription factor activity, RNA polymerase II-specific"/>
    <property type="evidence" value="ECO:0007669"/>
    <property type="project" value="TreeGrafter"/>
</dbReference>